<evidence type="ECO:0000256" key="1">
    <source>
        <dbReference type="ARBA" id="ARBA00008000"/>
    </source>
</evidence>
<dbReference type="Proteomes" id="UP001195483">
    <property type="component" value="Unassembled WGS sequence"/>
</dbReference>
<sequence>MFRFRDIYEIDELNRTITVGAGTVNLRVSHAVKHLGMQFVPDPSSQKACSIGGNIGENAGGPHTLKYGVTVNHVVGLEAVMADGTMYIWNCHESVCRLTPLPESIITLLATFSTIDDACRTVSDIIAAGIVPAAMEMLDNPVIRALQKTGNPGFPEDAEALLIIELEDLTEALPEEKEHILKILQKNTATQVKYAASQEERDIIWSCPQRSVRSNRRSYTGFLYAGRRGAACKAAGDFPYNAWAVG</sequence>
<dbReference type="SUPFAM" id="SSF55103">
    <property type="entry name" value="FAD-linked oxidases, C-terminal domain"/>
    <property type="match status" value="1"/>
</dbReference>
<dbReference type="InterPro" id="IPR016166">
    <property type="entry name" value="FAD-bd_PCMH"/>
</dbReference>
<dbReference type="InterPro" id="IPR036318">
    <property type="entry name" value="FAD-bd_PCMH-like_sf"/>
</dbReference>
<evidence type="ECO:0000313" key="5">
    <source>
        <dbReference type="EMBL" id="KAK3604150.1"/>
    </source>
</evidence>
<dbReference type="InterPro" id="IPR004113">
    <property type="entry name" value="FAD-bd_oxidored_4_C"/>
</dbReference>
<keyword evidence="3" id="KW-0274">FAD</keyword>
<dbReference type="Gene3D" id="3.30.465.10">
    <property type="match status" value="1"/>
</dbReference>
<dbReference type="SUPFAM" id="SSF56176">
    <property type="entry name" value="FAD-binding/transporter-associated domain-like"/>
    <property type="match status" value="1"/>
</dbReference>
<accession>A0AAE0T6F3</accession>
<name>A0AAE0T6F3_9BIVA</name>
<dbReference type="PROSITE" id="PS51387">
    <property type="entry name" value="FAD_PCMH"/>
    <property type="match status" value="1"/>
</dbReference>
<comment type="similarity">
    <text evidence="1">Belongs to the FAD-binding oxidoreductase/transferase type 4 family.</text>
</comment>
<evidence type="ECO:0000256" key="2">
    <source>
        <dbReference type="ARBA" id="ARBA00022630"/>
    </source>
</evidence>
<dbReference type="InterPro" id="IPR016164">
    <property type="entry name" value="FAD-linked_Oxase-like_C"/>
</dbReference>
<dbReference type="AlphaFoldDB" id="A0AAE0T6F3"/>
<dbReference type="GO" id="GO:0071949">
    <property type="term" value="F:FAD binding"/>
    <property type="evidence" value="ECO:0007669"/>
    <property type="project" value="InterPro"/>
</dbReference>
<keyword evidence="2" id="KW-0285">Flavoprotein</keyword>
<proteinExistence type="inferred from homology"/>
<dbReference type="GO" id="GO:0003824">
    <property type="term" value="F:catalytic activity"/>
    <property type="evidence" value="ECO:0007669"/>
    <property type="project" value="InterPro"/>
</dbReference>
<comment type="caution">
    <text evidence="5">The sequence shown here is derived from an EMBL/GenBank/DDBJ whole genome shotgun (WGS) entry which is preliminary data.</text>
</comment>
<evidence type="ECO:0000313" key="6">
    <source>
        <dbReference type="Proteomes" id="UP001195483"/>
    </source>
</evidence>
<dbReference type="PANTHER" id="PTHR42934:SF1">
    <property type="entry name" value="GLYCOLATE OXIDASE SUBUNIT GLCD"/>
    <property type="match status" value="1"/>
</dbReference>
<dbReference type="Pfam" id="PF01565">
    <property type="entry name" value="FAD_binding_4"/>
    <property type="match status" value="1"/>
</dbReference>
<reference evidence="5" key="2">
    <citation type="journal article" date="2021" name="Genome Biol. Evol.">
        <title>Developing a high-quality reference genome for a parasitic bivalve with doubly uniparental inheritance (Bivalvia: Unionida).</title>
        <authorList>
            <person name="Smith C.H."/>
        </authorList>
    </citation>
    <scope>NUCLEOTIDE SEQUENCE</scope>
    <source>
        <strain evidence="5">CHS0354</strain>
        <tissue evidence="5">Mantle</tissue>
    </source>
</reference>
<keyword evidence="6" id="KW-1185">Reference proteome</keyword>
<evidence type="ECO:0000256" key="3">
    <source>
        <dbReference type="ARBA" id="ARBA00022827"/>
    </source>
</evidence>
<evidence type="ECO:0000259" key="4">
    <source>
        <dbReference type="PROSITE" id="PS51387"/>
    </source>
</evidence>
<reference evidence="5" key="1">
    <citation type="journal article" date="2021" name="Genome Biol. Evol.">
        <title>A High-Quality Reference Genome for a Parasitic Bivalve with Doubly Uniparental Inheritance (Bivalvia: Unionida).</title>
        <authorList>
            <person name="Smith C.H."/>
        </authorList>
    </citation>
    <scope>NUCLEOTIDE SEQUENCE</scope>
    <source>
        <strain evidence="5">CHS0354</strain>
    </source>
</reference>
<gene>
    <name evidence="5" type="ORF">CHS0354_001957</name>
</gene>
<feature type="domain" description="FAD-binding PCMH-type" evidence="4">
    <location>
        <begin position="1"/>
        <end position="135"/>
    </location>
</feature>
<dbReference type="Pfam" id="PF02913">
    <property type="entry name" value="FAD-oxidase_C"/>
    <property type="match status" value="1"/>
</dbReference>
<protein>
    <recommendedName>
        <fullName evidence="4">FAD-binding PCMH-type domain-containing protein</fullName>
    </recommendedName>
</protein>
<reference evidence="5" key="3">
    <citation type="submission" date="2023-05" db="EMBL/GenBank/DDBJ databases">
        <authorList>
            <person name="Smith C.H."/>
        </authorList>
    </citation>
    <scope>NUCLEOTIDE SEQUENCE</scope>
    <source>
        <strain evidence="5">CHS0354</strain>
        <tissue evidence="5">Mantle</tissue>
    </source>
</reference>
<organism evidence="5 6">
    <name type="scientific">Potamilus streckersoni</name>
    <dbReference type="NCBI Taxonomy" id="2493646"/>
    <lineage>
        <taxon>Eukaryota</taxon>
        <taxon>Metazoa</taxon>
        <taxon>Spiralia</taxon>
        <taxon>Lophotrochozoa</taxon>
        <taxon>Mollusca</taxon>
        <taxon>Bivalvia</taxon>
        <taxon>Autobranchia</taxon>
        <taxon>Heteroconchia</taxon>
        <taxon>Palaeoheterodonta</taxon>
        <taxon>Unionida</taxon>
        <taxon>Unionoidea</taxon>
        <taxon>Unionidae</taxon>
        <taxon>Ambleminae</taxon>
        <taxon>Lampsilini</taxon>
        <taxon>Potamilus</taxon>
    </lineage>
</organism>
<dbReference type="PANTHER" id="PTHR42934">
    <property type="entry name" value="GLYCOLATE OXIDASE SUBUNIT GLCD"/>
    <property type="match status" value="1"/>
</dbReference>
<dbReference type="InterPro" id="IPR006094">
    <property type="entry name" value="Oxid_FAD_bind_N"/>
</dbReference>
<dbReference type="EMBL" id="JAEAOA010000186">
    <property type="protein sequence ID" value="KAK3604150.1"/>
    <property type="molecule type" value="Genomic_DNA"/>
</dbReference>
<dbReference type="InterPro" id="IPR016169">
    <property type="entry name" value="FAD-bd_PCMH_sub2"/>
</dbReference>
<dbReference type="InterPro" id="IPR051914">
    <property type="entry name" value="FAD-linked_OxidoTrans_Type4"/>
</dbReference>